<dbReference type="RefSeq" id="WP_084114970.1">
    <property type="nucleotide sequence ID" value="NZ_FWXH01000003.1"/>
</dbReference>
<dbReference type="InterPro" id="IPR009574">
    <property type="entry name" value="DUF1189"/>
</dbReference>
<evidence type="ECO:0000313" key="2">
    <source>
        <dbReference type="EMBL" id="SMC21909.1"/>
    </source>
</evidence>
<reference evidence="2 3" key="1">
    <citation type="submission" date="2017-04" db="EMBL/GenBank/DDBJ databases">
        <authorList>
            <person name="Afonso C.L."/>
            <person name="Miller P.J."/>
            <person name="Scott M.A."/>
            <person name="Spackman E."/>
            <person name="Goraichik I."/>
            <person name="Dimitrov K.M."/>
            <person name="Suarez D.L."/>
            <person name="Swayne D.E."/>
        </authorList>
    </citation>
    <scope>NUCLEOTIDE SEQUENCE [LARGE SCALE GENOMIC DNA]</scope>
    <source>
        <strain evidence="2 3">DSM 12555</strain>
    </source>
</reference>
<evidence type="ECO:0000313" key="3">
    <source>
        <dbReference type="Proteomes" id="UP000192468"/>
    </source>
</evidence>
<dbReference type="OrthoDB" id="2970056at2"/>
<feature type="transmembrane region" description="Helical" evidence="1">
    <location>
        <begin position="237"/>
        <end position="256"/>
    </location>
</feature>
<name>A0A1W1XDE7_9CLOT</name>
<keyword evidence="1" id="KW-1133">Transmembrane helix</keyword>
<dbReference type="Proteomes" id="UP000192468">
    <property type="component" value="Unassembled WGS sequence"/>
</dbReference>
<dbReference type="AlphaFoldDB" id="A0A1W1XDE7"/>
<organism evidence="2 3">
    <name type="scientific">Clostridium acidisoli DSM 12555</name>
    <dbReference type="NCBI Taxonomy" id="1121291"/>
    <lineage>
        <taxon>Bacteria</taxon>
        <taxon>Bacillati</taxon>
        <taxon>Bacillota</taxon>
        <taxon>Clostridia</taxon>
        <taxon>Eubacteriales</taxon>
        <taxon>Clostridiaceae</taxon>
        <taxon>Clostridium</taxon>
    </lineage>
</organism>
<keyword evidence="1" id="KW-0472">Membrane</keyword>
<proteinExistence type="predicted"/>
<keyword evidence="3" id="KW-1185">Reference proteome</keyword>
<sequence length="265" mass="30360">MEGNVKKEKLNFWDKLIGSVEGIKHYEYILKETGGKAIIYLLLMSLLVGAIASIRSAVDVNNEISKFIQVYNNKCPNFQIKNGELSVEGNMPMVLSKDNNNYVIVDTTNQTNPDILDSYNQGILILKDKIIEKKNATQTQVTNFKSFNGITIDKKLINEYLPFIKIVIPFIFIGRMLWYFIGGLLSALFLALFALIVNGGFKTNLTYGKLYSLSIYALTTPFIIDMIFKIFNINHFSYYWLVYHIIAFAYVCFALYRLKNSKERG</sequence>
<dbReference type="EMBL" id="FWXH01000003">
    <property type="protein sequence ID" value="SMC21909.1"/>
    <property type="molecule type" value="Genomic_DNA"/>
</dbReference>
<feature type="transmembrane region" description="Helical" evidence="1">
    <location>
        <begin position="184"/>
        <end position="201"/>
    </location>
</feature>
<feature type="transmembrane region" description="Helical" evidence="1">
    <location>
        <begin position="213"/>
        <end position="231"/>
    </location>
</feature>
<protein>
    <recommendedName>
        <fullName evidence="4">Maltodextrin utilization protein YvdJ</fullName>
    </recommendedName>
</protein>
<evidence type="ECO:0008006" key="4">
    <source>
        <dbReference type="Google" id="ProtNLM"/>
    </source>
</evidence>
<feature type="transmembrane region" description="Helical" evidence="1">
    <location>
        <begin position="37"/>
        <end position="58"/>
    </location>
</feature>
<keyword evidence="1" id="KW-0812">Transmembrane</keyword>
<accession>A0A1W1XDE7</accession>
<dbReference type="Pfam" id="PF06691">
    <property type="entry name" value="DUF1189"/>
    <property type="match status" value="1"/>
</dbReference>
<dbReference type="STRING" id="1121291.SAMN02745134_01487"/>
<gene>
    <name evidence="2" type="ORF">SAMN02745134_01487</name>
</gene>
<evidence type="ECO:0000256" key="1">
    <source>
        <dbReference type="SAM" id="Phobius"/>
    </source>
</evidence>